<name>A0A915EAS0_9BILA</name>
<comment type="caution">
    <text evidence="4">Lacks conserved residue(s) required for the propagation of feature annotation.</text>
</comment>
<dbReference type="InterPro" id="IPR000152">
    <property type="entry name" value="EGF-type_Asp/Asn_hydroxyl_site"/>
</dbReference>
<feature type="domain" description="EGF-like" evidence="7">
    <location>
        <begin position="323"/>
        <end position="364"/>
    </location>
</feature>
<feature type="domain" description="EGF-like" evidence="7">
    <location>
        <begin position="421"/>
        <end position="460"/>
    </location>
</feature>
<dbReference type="GO" id="GO:0005509">
    <property type="term" value="F:calcium ion binding"/>
    <property type="evidence" value="ECO:0007669"/>
    <property type="project" value="InterPro"/>
</dbReference>
<dbReference type="InterPro" id="IPR001881">
    <property type="entry name" value="EGF-like_Ca-bd_dom"/>
</dbReference>
<proteinExistence type="predicted"/>
<dbReference type="SMART" id="SM00179">
    <property type="entry name" value="EGF_CA"/>
    <property type="match status" value="6"/>
</dbReference>
<feature type="domain" description="SEA" evidence="6">
    <location>
        <begin position="743"/>
        <end position="866"/>
    </location>
</feature>
<evidence type="ECO:0000313" key="9">
    <source>
        <dbReference type="WBParaSite" id="jg3326"/>
    </source>
</evidence>
<feature type="domain" description="EGF-like" evidence="7">
    <location>
        <begin position="536"/>
        <end position="574"/>
    </location>
</feature>
<dbReference type="InterPro" id="IPR049883">
    <property type="entry name" value="NOTCH1_EGF-like"/>
</dbReference>
<dbReference type="PROSITE" id="PS50026">
    <property type="entry name" value="EGF_3"/>
    <property type="match status" value="5"/>
</dbReference>
<dbReference type="InterPro" id="IPR057353">
    <property type="entry name" value="TNFR_nem"/>
</dbReference>
<protein>
    <submittedName>
        <fullName evidence="9">Uncharacterized protein</fullName>
    </submittedName>
</protein>
<keyword evidence="3 4" id="KW-1015">Disulfide bond</keyword>
<keyword evidence="1 4" id="KW-0245">EGF-like domain</keyword>
<dbReference type="WBParaSite" id="jg3326">
    <property type="protein sequence ID" value="jg3326"/>
    <property type="gene ID" value="jg3326"/>
</dbReference>
<dbReference type="AlphaFoldDB" id="A0A915EAS0"/>
<evidence type="ECO:0000313" key="8">
    <source>
        <dbReference type="Proteomes" id="UP000887574"/>
    </source>
</evidence>
<organism evidence="8 9">
    <name type="scientific">Ditylenchus dipsaci</name>
    <dbReference type="NCBI Taxonomy" id="166011"/>
    <lineage>
        <taxon>Eukaryota</taxon>
        <taxon>Metazoa</taxon>
        <taxon>Ecdysozoa</taxon>
        <taxon>Nematoda</taxon>
        <taxon>Chromadorea</taxon>
        <taxon>Rhabditida</taxon>
        <taxon>Tylenchina</taxon>
        <taxon>Tylenchomorpha</taxon>
        <taxon>Sphaerularioidea</taxon>
        <taxon>Anguinidae</taxon>
        <taxon>Anguininae</taxon>
        <taxon>Ditylenchus</taxon>
    </lineage>
</organism>
<feature type="disulfide bond" evidence="4">
    <location>
        <begin position="643"/>
        <end position="660"/>
    </location>
</feature>
<dbReference type="Pfam" id="PF12661">
    <property type="entry name" value="hEGF"/>
    <property type="match status" value="2"/>
</dbReference>
<dbReference type="SUPFAM" id="SSF57196">
    <property type="entry name" value="EGF/Laminin"/>
    <property type="match status" value="2"/>
</dbReference>
<dbReference type="Pfam" id="PF07645">
    <property type="entry name" value="EGF_CA"/>
    <property type="match status" value="2"/>
</dbReference>
<feature type="domain" description="EGF-like" evidence="7">
    <location>
        <begin position="633"/>
        <end position="672"/>
    </location>
</feature>
<accession>A0A915EAS0</accession>
<dbReference type="Gene3D" id="1.25.40.10">
    <property type="entry name" value="Tetratricopeptide repeat domain"/>
    <property type="match status" value="1"/>
</dbReference>
<evidence type="ECO:0000256" key="5">
    <source>
        <dbReference type="SAM" id="MobiDB-lite"/>
    </source>
</evidence>
<evidence type="ECO:0000256" key="3">
    <source>
        <dbReference type="ARBA" id="ARBA00023157"/>
    </source>
</evidence>
<dbReference type="SMART" id="SM00181">
    <property type="entry name" value="EGF"/>
    <property type="match status" value="7"/>
</dbReference>
<dbReference type="SMART" id="SM00200">
    <property type="entry name" value="SEA"/>
    <property type="match status" value="1"/>
</dbReference>
<feature type="compositionally biased region" description="Polar residues" evidence="5">
    <location>
        <begin position="145"/>
        <end position="159"/>
    </location>
</feature>
<dbReference type="PANTHER" id="PTHR24034:SF89">
    <property type="entry name" value="COMPLEMENT COMPONENT C1Q RECEPTOR"/>
    <property type="match status" value="1"/>
</dbReference>
<dbReference type="Proteomes" id="UP000887574">
    <property type="component" value="Unplaced"/>
</dbReference>
<dbReference type="CDD" id="cd00054">
    <property type="entry name" value="EGF_CA"/>
    <property type="match status" value="2"/>
</dbReference>
<dbReference type="InterPro" id="IPR050751">
    <property type="entry name" value="ECM_structural_protein"/>
</dbReference>
<feature type="domain" description="EGF-like" evidence="7">
    <location>
        <begin position="584"/>
        <end position="621"/>
    </location>
</feature>
<evidence type="ECO:0000256" key="1">
    <source>
        <dbReference type="ARBA" id="ARBA00022536"/>
    </source>
</evidence>
<dbReference type="PROSITE" id="PS00010">
    <property type="entry name" value="ASX_HYDROXYL"/>
    <property type="match status" value="2"/>
</dbReference>
<evidence type="ECO:0000256" key="4">
    <source>
        <dbReference type="PROSITE-ProRule" id="PRU00076"/>
    </source>
</evidence>
<dbReference type="Gene3D" id="2.10.25.10">
    <property type="entry name" value="Laminin"/>
    <property type="match status" value="6"/>
</dbReference>
<dbReference type="PROSITE" id="PS50024">
    <property type="entry name" value="SEA"/>
    <property type="match status" value="1"/>
</dbReference>
<feature type="region of interest" description="Disordered" evidence="5">
    <location>
        <begin position="143"/>
        <end position="163"/>
    </location>
</feature>
<dbReference type="InterPro" id="IPR011990">
    <property type="entry name" value="TPR-like_helical_dom_sf"/>
</dbReference>
<sequence>MKYVQLVPRFQYVSKSVPFCLFGEQVYKHTETQMITCPECERTVKQEEALIPFVDPADAQTLLKLHLEAEEYVSICYPHNHPALGFHLRNIVIFSRILQQLETSLKYFKGAECIFNFVRPADHSLAQTTKAIKQEVEDELKSKAIRQQESPTKTISASQESHETLPLEVKPVSRFKIQVEQEFSEDQITVDHPKDPSKAPAKQLKIPSVLPLSVDIQINTPSEEENVACGPLNPEMTTTLAVPQLPVPPPLIIEDLANELKIEIHEPESNTSSLPQSPKRLFRHNMIALESRKNWRCKQGYNYLMIVDYVNIKKLEVQLTLNAANPCKDSYDLHDCDQVSECVSEQPGSFQCKCPKGYTDNSPDKSKPGRKCDKDTGCQVCSPNAVCEQTYDGVKCHCKPGFVDQSPNPQSQPGTVCQPQAVNECDSPWLNTCPPNADCIDTPNSYRCACKPGFNDLYPQRNPGHHCEEIKKKLDPCQAGTHDCHANAKCSNKQVNDPSLTVYAVDTSSEYTCTCLPGFLDKSADIIKKPGRICIKPEKCETGGQVCSPNADCLNLADGFTCQCKSGYEDRSPNPAKPGRTCVVKDPCANNNCDSAATCYSSTNGGYTCRCNSGYVDQVPAVNMETQGRNCVKRHPCQDQNECQPPSECVEVYGGNGYSCQCPNGYVDSSPDKVNKPGRVCSLPAIEAEPSTEKPPPEALPQTDEFPCGQTKCKRSLKEVCVNGVCKCAEGEGRLADNDTCEPIEKIPFAVRIVNKGPEPLLYSSEFGSNQSAPYVQISNDFEKDMGKAIAPTVFGQRYITTDVSYITHPKTVNSSWPDGLLLNFTAGVKPGTVDRCELWDQMIDSFQSTNQQIGGGQLKVADDVDLLDPCPKKCGGAVCNAALGEVCIADSVCGCPESQKRASKADHCTPVEGVQIPVWVIRKNNDNLVHNTTFNNPQEPITKQYINLFESGVAQSYPQTTLKNSFVVAEVNDILHPNEVNDTWSNDGIVFNSTVYFKKVSYYSSRL</sequence>
<dbReference type="InterPro" id="IPR000742">
    <property type="entry name" value="EGF"/>
</dbReference>
<evidence type="ECO:0000259" key="6">
    <source>
        <dbReference type="PROSITE" id="PS50024"/>
    </source>
</evidence>
<keyword evidence="8" id="KW-1185">Reference proteome</keyword>
<evidence type="ECO:0000259" key="7">
    <source>
        <dbReference type="PROSITE" id="PS50026"/>
    </source>
</evidence>
<evidence type="ECO:0000256" key="2">
    <source>
        <dbReference type="ARBA" id="ARBA00022737"/>
    </source>
</evidence>
<dbReference type="InterPro" id="IPR013032">
    <property type="entry name" value="EGF-like_CS"/>
</dbReference>
<dbReference type="PANTHER" id="PTHR24034">
    <property type="entry name" value="EGF-LIKE DOMAIN-CONTAINING PROTEIN"/>
    <property type="match status" value="1"/>
</dbReference>
<keyword evidence="2" id="KW-0677">Repeat</keyword>
<dbReference type="InterPro" id="IPR000082">
    <property type="entry name" value="SEA_dom"/>
</dbReference>
<dbReference type="Pfam" id="PF25314">
    <property type="entry name" value="TNFR_nem"/>
    <property type="match status" value="2"/>
</dbReference>
<reference evidence="9" key="1">
    <citation type="submission" date="2022-11" db="UniProtKB">
        <authorList>
            <consortium name="WormBaseParasite"/>
        </authorList>
    </citation>
    <scope>IDENTIFICATION</scope>
</reference>